<protein>
    <submittedName>
        <fullName evidence="1">Uncharacterized protein</fullName>
    </submittedName>
</protein>
<evidence type="ECO:0000313" key="1">
    <source>
        <dbReference type="EMBL" id="KAI8535194.1"/>
    </source>
</evidence>
<organism evidence="1 2">
    <name type="scientific">Rhododendron molle</name>
    <name type="common">Chinese azalea</name>
    <name type="synonym">Azalea mollis</name>
    <dbReference type="NCBI Taxonomy" id="49168"/>
    <lineage>
        <taxon>Eukaryota</taxon>
        <taxon>Viridiplantae</taxon>
        <taxon>Streptophyta</taxon>
        <taxon>Embryophyta</taxon>
        <taxon>Tracheophyta</taxon>
        <taxon>Spermatophyta</taxon>
        <taxon>Magnoliopsida</taxon>
        <taxon>eudicotyledons</taxon>
        <taxon>Gunneridae</taxon>
        <taxon>Pentapetalae</taxon>
        <taxon>asterids</taxon>
        <taxon>Ericales</taxon>
        <taxon>Ericaceae</taxon>
        <taxon>Ericoideae</taxon>
        <taxon>Rhodoreae</taxon>
        <taxon>Rhododendron</taxon>
    </lineage>
</organism>
<dbReference type="EMBL" id="CM046397">
    <property type="protein sequence ID" value="KAI8535194.1"/>
    <property type="molecule type" value="Genomic_DNA"/>
</dbReference>
<sequence>MASSSFSHSPSSNHVPIFHCGKPAPLRMSNIPSSMGRRFYGCGSYPFTKCKFFVWVDPPPCDCGRDELLQTIDRLEKELEKSKAEQRRQRGMFVATWVAIFCFMVLYLTK</sequence>
<comment type="caution">
    <text evidence="1">The sequence shown here is derived from an EMBL/GenBank/DDBJ whole genome shotgun (WGS) entry which is preliminary data.</text>
</comment>
<proteinExistence type="predicted"/>
<reference evidence="1" key="1">
    <citation type="submission" date="2022-02" db="EMBL/GenBank/DDBJ databases">
        <title>Plant Genome Project.</title>
        <authorList>
            <person name="Zhang R.-G."/>
        </authorList>
    </citation>
    <scope>NUCLEOTIDE SEQUENCE</scope>
    <source>
        <strain evidence="1">AT1</strain>
    </source>
</reference>
<evidence type="ECO:0000313" key="2">
    <source>
        <dbReference type="Proteomes" id="UP001062846"/>
    </source>
</evidence>
<keyword evidence="2" id="KW-1185">Reference proteome</keyword>
<dbReference type="Proteomes" id="UP001062846">
    <property type="component" value="Chromosome 10"/>
</dbReference>
<name>A0ACC0M3M4_RHOML</name>
<gene>
    <name evidence="1" type="ORF">RHMOL_Rhmol10G0155000</name>
</gene>
<accession>A0ACC0M3M4</accession>